<organism evidence="1 2">
    <name type="scientific">Maribacter cobaltidurans</name>
    <dbReference type="NCBI Taxonomy" id="1178778"/>
    <lineage>
        <taxon>Bacteria</taxon>
        <taxon>Pseudomonadati</taxon>
        <taxon>Bacteroidota</taxon>
        <taxon>Flavobacteriia</taxon>
        <taxon>Flavobacteriales</taxon>
        <taxon>Flavobacteriaceae</taxon>
        <taxon>Maribacter</taxon>
    </lineage>
</organism>
<evidence type="ECO:0000313" key="2">
    <source>
        <dbReference type="Proteomes" id="UP001356308"/>
    </source>
</evidence>
<evidence type="ECO:0008006" key="3">
    <source>
        <dbReference type="Google" id="ProtNLM"/>
    </source>
</evidence>
<dbReference type="Proteomes" id="UP001356308">
    <property type="component" value="Unassembled WGS sequence"/>
</dbReference>
<gene>
    <name evidence="1" type="ORF">V1I91_10710</name>
</gene>
<sequence length="715" mass="81325">MPKEYIYINLLDENGNSIDSRITQSDNGLGSGSFFLSKEMESGQYYIQAHTYDMNFLNQDHSSIYPISLINMDSGLLPLLTASSQINIEFFPEGGNLIEGIFNSCVVQIRDAYNMPLQLDSLILSNDKDLKGQRITINKKGLGKFSLIPENDIDFMVTAHYGDKTVKVPVLKAKPKGYVLMANTNHEKQEIGISIRTNQVTHSKMNQTYFSLHIKGGDALEILEIPIDLVKVKKEIILPYANLQQGFNTISLLDSNNSILASRKVFILKDRHTTLPQITNVKRENDSLTIHIKTALGEEENFKPGISLSVLPEESTSQSTLLSINTNNSQNEILLAPNLIRNPNTKLSKEQLYLTDLSLLAEPVKDNYHQTENSFPNHNLSTVDGYVNLFGTKNDSLTVLLYSYENRLFETSPLGTDDKFQFNNIPLKNKSSIALTVLNKKGESIYANFFFTVQPYSKKYKYSYSPTIHQKDAIRLEPIEQILSPISNEIKLDEVEVVENKLKYDKFFGDFNGRKVDSTMLNFNTLGNYMRSFGYNVTFVSPYDIDPKRAASTQLYKVCRDPRYQNPQILYPSLVFNGTSTGYVMDYENVRMELIDEIFFLKRARCDPGLFVVFTNDKYAKTRLAERDKNSKEFTVDQGYDGPSNFVRPSYTDFDTVGYQKWGVIGWFPHLKPDKNGIIIFKIPNDHQKNLSLQMVGTTMDGTLFNQNIFCTVSD</sequence>
<comment type="caution">
    <text evidence="1">The sequence shown here is derived from an EMBL/GenBank/DDBJ whole genome shotgun (WGS) entry which is preliminary data.</text>
</comment>
<dbReference type="EMBL" id="JAZDDG010000004">
    <property type="protein sequence ID" value="MEE1976542.1"/>
    <property type="molecule type" value="Genomic_DNA"/>
</dbReference>
<reference evidence="1 2" key="1">
    <citation type="submission" date="2024-01" db="EMBL/GenBank/DDBJ databases">
        <title>Maribacter spp. originated from different algae showed divergent polysaccharides utilization ability.</title>
        <authorList>
            <person name="Wang H."/>
            <person name="Wu Y."/>
        </authorList>
    </citation>
    <scope>NUCLEOTIDE SEQUENCE [LARGE SCALE GENOMIC DNA]</scope>
    <source>
        <strain evidence="1 2">PR1</strain>
    </source>
</reference>
<accession>A0ABU7IU88</accession>
<protein>
    <recommendedName>
        <fullName evidence="3">Carboxypeptidase regulatory-like domain-containing protein</fullName>
    </recommendedName>
</protein>
<keyword evidence="2" id="KW-1185">Reference proteome</keyword>
<name>A0ABU7IU88_9FLAO</name>
<proteinExistence type="predicted"/>
<dbReference type="RefSeq" id="WP_272651238.1">
    <property type="nucleotide sequence ID" value="NZ_JAZDDG010000004.1"/>
</dbReference>
<evidence type="ECO:0000313" key="1">
    <source>
        <dbReference type="EMBL" id="MEE1976542.1"/>
    </source>
</evidence>